<feature type="region of interest" description="Disordered" evidence="1">
    <location>
        <begin position="32"/>
        <end position="74"/>
    </location>
</feature>
<evidence type="ECO:0000313" key="2">
    <source>
        <dbReference type="EMBL" id="CAE2216886.1"/>
    </source>
</evidence>
<reference evidence="2" key="1">
    <citation type="submission" date="2021-01" db="EMBL/GenBank/DDBJ databases">
        <authorList>
            <person name="Corre E."/>
            <person name="Pelletier E."/>
            <person name="Niang G."/>
            <person name="Scheremetjew M."/>
            <person name="Finn R."/>
            <person name="Kale V."/>
            <person name="Holt S."/>
            <person name="Cochrane G."/>
            <person name="Meng A."/>
            <person name="Brown T."/>
            <person name="Cohen L."/>
        </authorList>
    </citation>
    <scope>NUCLEOTIDE SEQUENCE</scope>
    <source>
        <strain evidence="2">Isolate 1302-5</strain>
    </source>
</reference>
<organism evidence="2">
    <name type="scientific">Odontella aurita</name>
    <dbReference type="NCBI Taxonomy" id="265563"/>
    <lineage>
        <taxon>Eukaryota</taxon>
        <taxon>Sar</taxon>
        <taxon>Stramenopiles</taxon>
        <taxon>Ochrophyta</taxon>
        <taxon>Bacillariophyta</taxon>
        <taxon>Mediophyceae</taxon>
        <taxon>Biddulphiophycidae</taxon>
        <taxon>Eupodiscales</taxon>
        <taxon>Odontellaceae</taxon>
        <taxon>Odontella</taxon>
    </lineage>
</organism>
<name>A0A7S4I2P8_9STRA</name>
<dbReference type="AlphaFoldDB" id="A0A7S4I2P8"/>
<sequence>MEAAPSSSSIYYRVPVRLSRMKTGLLSGGTYPKGAHVRKMPKKGAQFQAGGRGGGSLFVPPGSPDHPPLIRPPRNGTRGVYCRICSPELGYRDIRPDVLRPSLQLGTFGSTAQFIETAHTGVKGWG</sequence>
<gene>
    <name evidence="2" type="ORF">OAUR00152_LOCUS6797</name>
</gene>
<accession>A0A7S4I2P8</accession>
<protein>
    <submittedName>
        <fullName evidence="2">Uncharacterized protein</fullName>
    </submittedName>
</protein>
<evidence type="ECO:0000256" key="1">
    <source>
        <dbReference type="SAM" id="MobiDB-lite"/>
    </source>
</evidence>
<dbReference type="EMBL" id="HBKQ01010059">
    <property type="protein sequence ID" value="CAE2216886.1"/>
    <property type="molecule type" value="Transcribed_RNA"/>
</dbReference>
<feature type="compositionally biased region" description="Pro residues" evidence="1">
    <location>
        <begin position="61"/>
        <end position="71"/>
    </location>
</feature>
<proteinExistence type="predicted"/>